<evidence type="ECO:0000256" key="2">
    <source>
        <dbReference type="ARBA" id="ARBA00022692"/>
    </source>
</evidence>
<feature type="transmembrane region" description="Helical" evidence="6">
    <location>
        <begin position="375"/>
        <end position="395"/>
    </location>
</feature>
<feature type="transmembrane region" description="Helical" evidence="6">
    <location>
        <begin position="318"/>
        <end position="338"/>
    </location>
</feature>
<feature type="compositionally biased region" description="Basic and acidic residues" evidence="5">
    <location>
        <begin position="593"/>
        <end position="623"/>
    </location>
</feature>
<comment type="subcellular location">
    <subcellularLocation>
        <location evidence="1">Membrane</location>
        <topology evidence="1">Multi-pass membrane protein</topology>
    </subcellularLocation>
</comment>
<feature type="transmembrane region" description="Helical" evidence="6">
    <location>
        <begin position="448"/>
        <end position="465"/>
    </location>
</feature>
<dbReference type="EMBL" id="VSWC01000131">
    <property type="protein sequence ID" value="KAA1080427.1"/>
    <property type="molecule type" value="Genomic_DNA"/>
</dbReference>
<feature type="region of interest" description="Disordered" evidence="5">
    <location>
        <begin position="147"/>
        <end position="209"/>
    </location>
</feature>
<dbReference type="Proteomes" id="UP000325313">
    <property type="component" value="Unassembled WGS sequence"/>
</dbReference>
<dbReference type="InterPro" id="IPR058533">
    <property type="entry name" value="Cation_efflux_TM"/>
</dbReference>
<feature type="region of interest" description="Disordered" evidence="5">
    <location>
        <begin position="85"/>
        <end position="114"/>
    </location>
</feature>
<proteinExistence type="predicted"/>
<feature type="region of interest" description="Disordered" evidence="5">
    <location>
        <begin position="582"/>
        <end position="708"/>
    </location>
</feature>
<feature type="transmembrane region" description="Helical" evidence="6">
    <location>
        <begin position="262"/>
        <end position="285"/>
    </location>
</feature>
<organism evidence="8 10">
    <name type="scientific">Puccinia graminis f. sp. tritici</name>
    <dbReference type="NCBI Taxonomy" id="56615"/>
    <lineage>
        <taxon>Eukaryota</taxon>
        <taxon>Fungi</taxon>
        <taxon>Dikarya</taxon>
        <taxon>Basidiomycota</taxon>
        <taxon>Pucciniomycotina</taxon>
        <taxon>Pucciniomycetes</taxon>
        <taxon>Pucciniales</taxon>
        <taxon>Pucciniaceae</taxon>
        <taxon>Puccinia</taxon>
    </lineage>
</organism>
<dbReference type="GO" id="GO:0008324">
    <property type="term" value="F:monoatomic cation transmembrane transporter activity"/>
    <property type="evidence" value="ECO:0007669"/>
    <property type="project" value="InterPro"/>
</dbReference>
<dbReference type="EMBL" id="VDEP01000244">
    <property type="protein sequence ID" value="KAA1120459.1"/>
    <property type="molecule type" value="Genomic_DNA"/>
</dbReference>
<feature type="compositionally biased region" description="Basic residues" evidence="5">
    <location>
        <begin position="624"/>
        <end position="650"/>
    </location>
</feature>
<feature type="compositionally biased region" description="Basic and acidic residues" evidence="5">
    <location>
        <begin position="149"/>
        <end position="170"/>
    </location>
</feature>
<feature type="domain" description="Cation efflux protein transmembrane" evidence="7">
    <location>
        <begin position="310"/>
        <end position="473"/>
    </location>
</feature>
<evidence type="ECO:0000313" key="9">
    <source>
        <dbReference type="EMBL" id="KAA1120459.1"/>
    </source>
</evidence>
<dbReference type="GO" id="GO:0016020">
    <property type="term" value="C:membrane"/>
    <property type="evidence" value="ECO:0007669"/>
    <property type="project" value="UniProtKB-SubCell"/>
</dbReference>
<dbReference type="OrthoDB" id="2503837at2759"/>
<accession>A0A5B0MU82</accession>
<feature type="transmembrane region" description="Helical" evidence="6">
    <location>
        <begin position="415"/>
        <end position="436"/>
    </location>
</feature>
<name>A0A5B0MU82_PUCGR</name>
<feature type="transmembrane region" description="Helical" evidence="6">
    <location>
        <begin position="235"/>
        <end position="255"/>
    </location>
</feature>
<dbReference type="Gene3D" id="1.20.1510.10">
    <property type="entry name" value="Cation efflux protein transmembrane domain"/>
    <property type="match status" value="1"/>
</dbReference>
<feature type="compositionally biased region" description="Low complexity" evidence="5">
    <location>
        <begin position="86"/>
        <end position="104"/>
    </location>
</feature>
<sequence length="724" mass="79519">MEIITAEQEEHQHQPFVFPANKPTPLKNQEQQQHHQRIHTRNLSIFFPHPEQIELRGRAENEKLIEHQSDEQVLEIPSANLIVWDNTQSPPSSTNTTSLSGSLSARTRRGHHHRHSLSHNFFPFLSEKPVSGSNAQTSQKEIEGCCTNRQEDARADEADQRDKKGHEEPRISSSWSFPKTPVTPKSALPKPVPTDPHSSSPSQSLPTSARKSYRHLHRTMFIRILLTILSHPSKLVQLKILVAASALAIGASLWLRGQQADCLSLAGLGYLLVFDALGAFHALFFHPSSDDGIDRLWEALGRKDGASSIRLPFGRARLATLSLFTQALFLLFSAIYVCKEAVEHMMMSHPHGSENTGGGGSHVGHSERHQSEMEVSCTLVGSALFLVLFNALVSHNHRSMTLIAAVGNTVSSEALLNPFSSLSLGFGLLVMGASCFISPSQSGKADGLIALLLVFVIVKLVWPVLVDTAQVLLQTAPGESSSLAPIATDLTRRLSNLEKDSHRASVLKTYLLRIDPPKLWRLTANPTGPLVCTLPVLARHHTPAPELLRLSEAIRAALQPLALELTVNVSLGKHAKLASFRKGPSGCGHGHSHSHDHGHSHSHSHDHDHGHSHSHSHDHDQGHCHSHSNSHDHSHHHSHSHSHSDHLHHHHGEDSLSQVDDNPLLSSPTMIPLGHISPVSESDDFVDHPFDSPSSNASDSDSDSAPNIVHNNLVHHHHHHHLCH</sequence>
<feature type="compositionally biased region" description="Polar residues" evidence="5">
    <location>
        <begin position="655"/>
        <end position="669"/>
    </location>
</feature>
<feature type="compositionally biased region" description="Low complexity" evidence="5">
    <location>
        <begin position="195"/>
        <end position="208"/>
    </location>
</feature>
<evidence type="ECO:0000313" key="10">
    <source>
        <dbReference type="Proteomes" id="UP000324748"/>
    </source>
</evidence>
<evidence type="ECO:0000259" key="7">
    <source>
        <dbReference type="Pfam" id="PF01545"/>
    </source>
</evidence>
<comment type="caution">
    <text evidence="8">The sequence shown here is derived from an EMBL/GenBank/DDBJ whole genome shotgun (WGS) entry which is preliminary data.</text>
</comment>
<keyword evidence="10" id="KW-1185">Reference proteome</keyword>
<keyword evidence="3 6" id="KW-1133">Transmembrane helix</keyword>
<dbReference type="GO" id="GO:0030003">
    <property type="term" value="P:intracellular monoatomic cation homeostasis"/>
    <property type="evidence" value="ECO:0007669"/>
    <property type="project" value="UniProtKB-ARBA"/>
</dbReference>
<keyword evidence="2 6" id="KW-0812">Transmembrane</keyword>
<dbReference type="Proteomes" id="UP000324748">
    <property type="component" value="Unassembled WGS sequence"/>
</dbReference>
<evidence type="ECO:0000256" key="4">
    <source>
        <dbReference type="ARBA" id="ARBA00023136"/>
    </source>
</evidence>
<reference evidence="10 11" key="1">
    <citation type="submission" date="2019-05" db="EMBL/GenBank/DDBJ databases">
        <title>Emergence of the Ug99 lineage of the wheat stem rust pathogen through somatic hybridization.</title>
        <authorList>
            <person name="Li F."/>
            <person name="Upadhyaya N.M."/>
            <person name="Sperschneider J."/>
            <person name="Matny O."/>
            <person name="Nguyen-Phuc H."/>
            <person name="Mago R."/>
            <person name="Raley C."/>
            <person name="Miller M.E."/>
            <person name="Silverstein K.A.T."/>
            <person name="Henningsen E."/>
            <person name="Hirsch C.D."/>
            <person name="Visser B."/>
            <person name="Pretorius Z.A."/>
            <person name="Steffenson B.J."/>
            <person name="Schwessinger B."/>
            <person name="Dodds P.N."/>
            <person name="Figueroa M."/>
        </authorList>
    </citation>
    <scope>NUCLEOTIDE SEQUENCE [LARGE SCALE GENOMIC DNA]</scope>
    <source>
        <strain evidence="8">21-0</strain>
        <strain evidence="9 11">Ug99</strain>
    </source>
</reference>
<evidence type="ECO:0000313" key="11">
    <source>
        <dbReference type="Proteomes" id="UP000325313"/>
    </source>
</evidence>
<gene>
    <name evidence="8" type="ORF">PGT21_006405</name>
    <name evidence="9" type="ORF">PGTUg99_020780</name>
</gene>
<keyword evidence="4 6" id="KW-0472">Membrane</keyword>
<dbReference type="AlphaFoldDB" id="A0A5B0MU82"/>
<evidence type="ECO:0000256" key="1">
    <source>
        <dbReference type="ARBA" id="ARBA00004141"/>
    </source>
</evidence>
<evidence type="ECO:0000313" key="8">
    <source>
        <dbReference type="EMBL" id="KAA1080427.1"/>
    </source>
</evidence>
<dbReference type="GO" id="GO:0098771">
    <property type="term" value="P:inorganic ion homeostasis"/>
    <property type="evidence" value="ECO:0007669"/>
    <property type="project" value="UniProtKB-ARBA"/>
</dbReference>
<dbReference type="SUPFAM" id="SSF161111">
    <property type="entry name" value="Cation efflux protein transmembrane domain-like"/>
    <property type="match status" value="1"/>
</dbReference>
<evidence type="ECO:0000256" key="6">
    <source>
        <dbReference type="SAM" id="Phobius"/>
    </source>
</evidence>
<feature type="compositionally biased region" description="Low complexity" evidence="5">
    <location>
        <begin position="691"/>
        <end position="708"/>
    </location>
</feature>
<protein>
    <recommendedName>
        <fullName evidence="7">Cation efflux protein transmembrane domain-containing protein</fullName>
    </recommendedName>
</protein>
<dbReference type="InterPro" id="IPR027469">
    <property type="entry name" value="Cation_efflux_TMD_sf"/>
</dbReference>
<dbReference type="Pfam" id="PF01545">
    <property type="entry name" value="Cation_efflux"/>
    <property type="match status" value="1"/>
</dbReference>
<evidence type="ECO:0000256" key="3">
    <source>
        <dbReference type="ARBA" id="ARBA00022989"/>
    </source>
</evidence>
<evidence type="ECO:0000256" key="5">
    <source>
        <dbReference type="SAM" id="MobiDB-lite"/>
    </source>
</evidence>